<organism evidence="1">
    <name type="scientific">Anguilla anguilla</name>
    <name type="common">European freshwater eel</name>
    <name type="synonym">Muraena anguilla</name>
    <dbReference type="NCBI Taxonomy" id="7936"/>
    <lineage>
        <taxon>Eukaryota</taxon>
        <taxon>Metazoa</taxon>
        <taxon>Chordata</taxon>
        <taxon>Craniata</taxon>
        <taxon>Vertebrata</taxon>
        <taxon>Euteleostomi</taxon>
        <taxon>Actinopterygii</taxon>
        <taxon>Neopterygii</taxon>
        <taxon>Teleostei</taxon>
        <taxon>Anguilliformes</taxon>
        <taxon>Anguillidae</taxon>
        <taxon>Anguilla</taxon>
    </lineage>
</organism>
<sequence>MCTSARKCLPFSLGNLEKLTGLEHREKYKINKE</sequence>
<reference evidence="1" key="1">
    <citation type="submission" date="2014-11" db="EMBL/GenBank/DDBJ databases">
        <authorList>
            <person name="Amaro Gonzalez C."/>
        </authorList>
    </citation>
    <scope>NUCLEOTIDE SEQUENCE</scope>
</reference>
<dbReference type="AlphaFoldDB" id="A0A0E9VPF7"/>
<name>A0A0E9VPF7_ANGAN</name>
<dbReference type="EMBL" id="GBXM01029347">
    <property type="protein sequence ID" value="JAH79230.1"/>
    <property type="molecule type" value="Transcribed_RNA"/>
</dbReference>
<evidence type="ECO:0000313" key="1">
    <source>
        <dbReference type="EMBL" id="JAH79230.1"/>
    </source>
</evidence>
<reference evidence="1" key="2">
    <citation type="journal article" date="2015" name="Fish Shellfish Immunol.">
        <title>Early steps in the European eel (Anguilla anguilla)-Vibrio vulnificus interaction in the gills: Role of the RtxA13 toxin.</title>
        <authorList>
            <person name="Callol A."/>
            <person name="Pajuelo D."/>
            <person name="Ebbesson L."/>
            <person name="Teles M."/>
            <person name="MacKenzie S."/>
            <person name="Amaro C."/>
        </authorList>
    </citation>
    <scope>NUCLEOTIDE SEQUENCE</scope>
</reference>
<accession>A0A0E9VPF7</accession>
<proteinExistence type="predicted"/>
<protein>
    <submittedName>
        <fullName evidence="1">Uncharacterized protein</fullName>
    </submittedName>
</protein>